<keyword evidence="1" id="KW-1133">Transmembrane helix</keyword>
<reference evidence="2 3" key="1">
    <citation type="submission" date="2019-05" db="EMBL/GenBank/DDBJ databases">
        <title>Dyadobacter AR-3-8 sp. nov., isolated from arctic soil.</title>
        <authorList>
            <person name="Chaudhary D.K."/>
        </authorList>
    </citation>
    <scope>NUCLEOTIDE SEQUENCE [LARGE SCALE GENOMIC DNA]</scope>
    <source>
        <strain evidence="2 3">AR-3-8</strain>
    </source>
</reference>
<gene>
    <name evidence="2" type="ORF">FDK13_34225</name>
</gene>
<keyword evidence="3" id="KW-1185">Reference proteome</keyword>
<feature type="transmembrane region" description="Helical" evidence="1">
    <location>
        <begin position="53"/>
        <end position="70"/>
    </location>
</feature>
<evidence type="ECO:0000256" key="1">
    <source>
        <dbReference type="SAM" id="Phobius"/>
    </source>
</evidence>
<evidence type="ECO:0000313" key="3">
    <source>
        <dbReference type="Proteomes" id="UP000304900"/>
    </source>
</evidence>
<keyword evidence="1" id="KW-0812">Transmembrane</keyword>
<feature type="transmembrane region" description="Helical" evidence="1">
    <location>
        <begin position="76"/>
        <end position="97"/>
    </location>
</feature>
<accession>A0A4U6CPD4</accession>
<dbReference type="AlphaFoldDB" id="A0A4U6CPD4"/>
<dbReference type="EMBL" id="SZVO01000033">
    <property type="protein sequence ID" value="TKT85251.1"/>
    <property type="molecule type" value="Genomic_DNA"/>
</dbReference>
<organism evidence="2 3">
    <name type="scientific">Dyadobacter frigoris</name>
    <dbReference type="NCBI Taxonomy" id="2576211"/>
    <lineage>
        <taxon>Bacteria</taxon>
        <taxon>Pseudomonadati</taxon>
        <taxon>Bacteroidota</taxon>
        <taxon>Cytophagia</taxon>
        <taxon>Cytophagales</taxon>
        <taxon>Spirosomataceae</taxon>
        <taxon>Dyadobacter</taxon>
    </lineage>
</organism>
<dbReference type="Proteomes" id="UP000304900">
    <property type="component" value="Unassembled WGS sequence"/>
</dbReference>
<protein>
    <submittedName>
        <fullName evidence="2">Uncharacterized protein</fullName>
    </submittedName>
</protein>
<dbReference type="RefSeq" id="WP_137344515.1">
    <property type="nucleotide sequence ID" value="NZ_SZVO01000033.1"/>
</dbReference>
<evidence type="ECO:0000313" key="2">
    <source>
        <dbReference type="EMBL" id="TKT85251.1"/>
    </source>
</evidence>
<proteinExistence type="predicted"/>
<keyword evidence="1" id="KW-0472">Membrane</keyword>
<feature type="transmembrane region" description="Helical" evidence="1">
    <location>
        <begin position="109"/>
        <end position="128"/>
    </location>
</feature>
<sequence>MLEKEYKPWFKKTAMEHINDNMEADRKRRMEEDRKRVPKEYSDRQLREMNRDTVYFGFGILAFSIILNLWTDWFGLPMFISLFGSLVLLIAGIRDFWLNDVPGLETKPLTRIFFWFSLAFIILIQYNLMFN</sequence>
<comment type="caution">
    <text evidence="2">The sequence shown here is derived from an EMBL/GenBank/DDBJ whole genome shotgun (WGS) entry which is preliminary data.</text>
</comment>
<name>A0A4U6CPD4_9BACT</name>